<keyword evidence="4" id="KW-0694">RNA-binding</keyword>
<comment type="function">
    <text evidence="1">With S4 and S12 plays an important role in translational accuracy.</text>
</comment>
<name>A0A388M6I8_CHABU</name>
<dbReference type="GO" id="GO:0032544">
    <property type="term" value="P:plastid translation"/>
    <property type="evidence" value="ECO:0007669"/>
    <property type="project" value="EnsemblPlants"/>
</dbReference>
<dbReference type="Gene3D" id="3.30.230.10">
    <property type="match status" value="1"/>
</dbReference>
<dbReference type="GO" id="GO:0009955">
    <property type="term" value="P:adaxial/abaxial pattern specification"/>
    <property type="evidence" value="ECO:0007669"/>
    <property type="project" value="EnsemblPlants"/>
</dbReference>
<reference evidence="14 15" key="1">
    <citation type="journal article" date="2018" name="Cell">
        <title>The Chara Genome: Secondary Complexity and Implications for Plant Terrestrialization.</title>
        <authorList>
            <person name="Nishiyama T."/>
            <person name="Sakayama H."/>
            <person name="Vries J.D."/>
            <person name="Buschmann H."/>
            <person name="Saint-Marcoux D."/>
            <person name="Ullrich K.K."/>
            <person name="Haas F.B."/>
            <person name="Vanderstraeten L."/>
            <person name="Becker D."/>
            <person name="Lang D."/>
            <person name="Vosolsobe S."/>
            <person name="Rombauts S."/>
            <person name="Wilhelmsson P.K.I."/>
            <person name="Janitza P."/>
            <person name="Kern R."/>
            <person name="Heyl A."/>
            <person name="Rumpler F."/>
            <person name="Villalobos L.I.A.C."/>
            <person name="Clay J.M."/>
            <person name="Skokan R."/>
            <person name="Toyoda A."/>
            <person name="Suzuki Y."/>
            <person name="Kagoshima H."/>
            <person name="Schijlen E."/>
            <person name="Tajeshwar N."/>
            <person name="Catarino B."/>
            <person name="Hetherington A.J."/>
            <person name="Saltykova A."/>
            <person name="Bonnot C."/>
            <person name="Breuninger H."/>
            <person name="Symeonidi A."/>
            <person name="Radhakrishnan G.V."/>
            <person name="Van Nieuwerburgh F."/>
            <person name="Deforce D."/>
            <person name="Chang C."/>
            <person name="Karol K.G."/>
            <person name="Hedrich R."/>
            <person name="Ulvskov P."/>
            <person name="Glockner G."/>
            <person name="Delwiche C.F."/>
            <person name="Petrasek J."/>
            <person name="Van de Peer Y."/>
            <person name="Friml J."/>
            <person name="Beilby M."/>
            <person name="Dolan L."/>
            <person name="Kohara Y."/>
            <person name="Sugano S."/>
            <person name="Fujiyama A."/>
            <person name="Delaux P.-M."/>
            <person name="Quint M."/>
            <person name="TheiBen G."/>
            <person name="Hagemann M."/>
            <person name="Harholt J."/>
            <person name="Dunand C."/>
            <person name="Zachgo S."/>
            <person name="Langdale J."/>
            <person name="Maumus F."/>
            <person name="Straeten D.V.D."/>
            <person name="Gould S.B."/>
            <person name="Rensing S.A."/>
        </authorList>
    </citation>
    <scope>NUCLEOTIDE SEQUENCE [LARGE SCALE GENOMIC DNA]</scope>
    <source>
        <strain evidence="14 15">S276</strain>
    </source>
</reference>
<dbReference type="SUPFAM" id="SSF54211">
    <property type="entry name" value="Ribosomal protein S5 domain 2-like"/>
    <property type="match status" value="1"/>
</dbReference>
<dbReference type="PROSITE" id="PS50881">
    <property type="entry name" value="S5_DSRBD"/>
    <property type="match status" value="1"/>
</dbReference>
<dbReference type="STRING" id="69332.A0A388M6I8"/>
<dbReference type="InterPro" id="IPR005324">
    <property type="entry name" value="Ribosomal_uS5_C"/>
</dbReference>
<dbReference type="HAMAP" id="MF_01307_B">
    <property type="entry name" value="Ribosomal_uS5_B"/>
    <property type="match status" value="1"/>
</dbReference>
<dbReference type="InterPro" id="IPR013810">
    <property type="entry name" value="Ribosomal_uS5_N"/>
</dbReference>
<gene>
    <name evidence="14" type="ORF">CBR_g50385</name>
</gene>
<protein>
    <recommendedName>
        <fullName evidence="8">Small ribosomal subunit protein uS5c</fullName>
    </recommendedName>
    <alternativeName>
        <fullName evidence="9">30S ribosomal protein S5, chloroplastic</fullName>
    </alternativeName>
</protein>
<feature type="region of interest" description="Disordered" evidence="12">
    <location>
        <begin position="179"/>
        <end position="204"/>
    </location>
</feature>
<dbReference type="InterPro" id="IPR000851">
    <property type="entry name" value="Ribosomal_uS5"/>
</dbReference>
<comment type="subunit">
    <text evidence="7">Part of the 30S ribosomal subunit. Contacts protein S4.</text>
</comment>
<evidence type="ECO:0000256" key="10">
    <source>
        <dbReference type="PROSITE-ProRule" id="PRU00268"/>
    </source>
</evidence>
<dbReference type="Pfam" id="PF03719">
    <property type="entry name" value="Ribosomal_S5_C"/>
    <property type="match status" value="1"/>
</dbReference>
<evidence type="ECO:0000256" key="4">
    <source>
        <dbReference type="ARBA" id="ARBA00022884"/>
    </source>
</evidence>
<evidence type="ECO:0000256" key="9">
    <source>
        <dbReference type="ARBA" id="ARBA00035347"/>
    </source>
</evidence>
<proteinExistence type="inferred from homology"/>
<dbReference type="GO" id="GO:0009507">
    <property type="term" value="C:chloroplast"/>
    <property type="evidence" value="ECO:0007669"/>
    <property type="project" value="EnsemblPlants"/>
</dbReference>
<dbReference type="InterPro" id="IPR018192">
    <property type="entry name" value="Ribosomal_uS5_N_CS"/>
</dbReference>
<evidence type="ECO:0000256" key="2">
    <source>
        <dbReference type="ARBA" id="ARBA00008945"/>
    </source>
</evidence>
<dbReference type="InterPro" id="IPR005712">
    <property type="entry name" value="Ribosomal_uS5_bac-type"/>
</dbReference>
<dbReference type="InterPro" id="IPR014721">
    <property type="entry name" value="Ribsml_uS5_D2-typ_fold_subgr"/>
</dbReference>
<feature type="domain" description="S5 DRBM" evidence="13">
    <location>
        <begin position="211"/>
        <end position="274"/>
    </location>
</feature>
<dbReference type="Gramene" id="GBG90204">
    <property type="protein sequence ID" value="GBG90204"/>
    <property type="gene ID" value="CBR_g50385"/>
</dbReference>
<feature type="compositionally biased region" description="Basic and acidic residues" evidence="12">
    <location>
        <begin position="194"/>
        <end position="204"/>
    </location>
</feature>
<keyword evidence="15" id="KW-1185">Reference proteome</keyword>
<evidence type="ECO:0000256" key="1">
    <source>
        <dbReference type="ARBA" id="ARBA00002524"/>
    </source>
</evidence>
<evidence type="ECO:0000256" key="12">
    <source>
        <dbReference type="SAM" id="MobiDB-lite"/>
    </source>
</evidence>
<dbReference type="GO" id="GO:0009409">
    <property type="term" value="P:response to cold"/>
    <property type="evidence" value="ECO:0007669"/>
    <property type="project" value="EnsemblPlants"/>
</dbReference>
<evidence type="ECO:0000259" key="13">
    <source>
        <dbReference type="PROSITE" id="PS50881"/>
    </source>
</evidence>
<comment type="similarity">
    <text evidence="2 11">Belongs to the universal ribosomal protein uS5 family.</text>
</comment>
<dbReference type="GO" id="GO:0019843">
    <property type="term" value="F:rRNA binding"/>
    <property type="evidence" value="ECO:0007669"/>
    <property type="project" value="UniProtKB-KW"/>
</dbReference>
<evidence type="ECO:0000313" key="15">
    <source>
        <dbReference type="Proteomes" id="UP000265515"/>
    </source>
</evidence>
<sequence length="368" mass="37644">MAASSSAAVAVGQQLACLRLGSSASAVGISATQSGGGRSTAVAAALVAVPTKLDGYGASVSAACALSFSANAAGGSARSISLHVPKARGSGRYVSCDAAPDGAGGAEDNDAVVIIRAPSSEGSNLAAAAAAAVEANLGSTKGLVFYEDGTFEREEDIEADYARLYGAVVAKAVEVDFGDDDDDDGKSGKKGRGRRGDDDAKGGKRAIKDNFEERVLQIRRVTKVVKGGKQMSFRAIVVVGDKRGTVGVGTGKAKEIVAAVQKASKDARRHVTRVPLTKYLTFPHRAEGDFGAAKVMLRPAAPGSGIVAGGAVRVVLELSGAENALGKQLGGSKNPLNNARATIEGIKQMRQFKDVAKMRGVTMQHLWS</sequence>
<dbReference type="EMBL" id="BFEA01000794">
    <property type="protein sequence ID" value="GBG90204.1"/>
    <property type="molecule type" value="Genomic_DNA"/>
</dbReference>
<evidence type="ECO:0000256" key="3">
    <source>
        <dbReference type="ARBA" id="ARBA00022730"/>
    </source>
</evidence>
<dbReference type="Pfam" id="PF00333">
    <property type="entry name" value="Ribosomal_S5"/>
    <property type="match status" value="1"/>
</dbReference>
<dbReference type="Gene3D" id="3.30.160.20">
    <property type="match status" value="1"/>
</dbReference>
<dbReference type="PANTHER" id="PTHR48277:SF1">
    <property type="entry name" value="MITOCHONDRIAL RIBOSOMAL PROTEIN S5"/>
    <property type="match status" value="1"/>
</dbReference>
<evidence type="ECO:0000256" key="6">
    <source>
        <dbReference type="ARBA" id="ARBA00023274"/>
    </source>
</evidence>
<dbReference type="PANTHER" id="PTHR48277">
    <property type="entry name" value="MITOCHONDRIAL RIBOSOMAL PROTEIN S5"/>
    <property type="match status" value="1"/>
</dbReference>
<evidence type="ECO:0000256" key="7">
    <source>
        <dbReference type="ARBA" id="ARBA00025844"/>
    </source>
</evidence>
<evidence type="ECO:0000256" key="5">
    <source>
        <dbReference type="ARBA" id="ARBA00022980"/>
    </source>
</evidence>
<dbReference type="GO" id="GO:1901259">
    <property type="term" value="P:chloroplast rRNA processing"/>
    <property type="evidence" value="ECO:0007669"/>
    <property type="project" value="EnsemblPlants"/>
</dbReference>
<accession>A0A388M6I8</accession>
<dbReference type="FunFam" id="3.30.230.10:FF:000002">
    <property type="entry name" value="30S ribosomal protein S5"/>
    <property type="match status" value="1"/>
</dbReference>
<keyword evidence="3" id="KW-0699">rRNA-binding</keyword>
<dbReference type="FunFam" id="3.30.160.20:FF:000001">
    <property type="entry name" value="30S ribosomal protein S5"/>
    <property type="match status" value="1"/>
</dbReference>
<dbReference type="GO" id="GO:0003735">
    <property type="term" value="F:structural constituent of ribosome"/>
    <property type="evidence" value="ECO:0007669"/>
    <property type="project" value="UniProtKB-UniRule"/>
</dbReference>
<evidence type="ECO:0000313" key="14">
    <source>
        <dbReference type="EMBL" id="GBG90204.1"/>
    </source>
</evidence>
<dbReference type="OrthoDB" id="309483at2759"/>
<dbReference type="SUPFAM" id="SSF54768">
    <property type="entry name" value="dsRNA-binding domain-like"/>
    <property type="match status" value="1"/>
</dbReference>
<dbReference type="InterPro" id="IPR020568">
    <property type="entry name" value="Ribosomal_Su5_D2-typ_SF"/>
</dbReference>
<dbReference type="PROSITE" id="PS00585">
    <property type="entry name" value="RIBOSOMAL_S5"/>
    <property type="match status" value="1"/>
</dbReference>
<dbReference type="Proteomes" id="UP000265515">
    <property type="component" value="Unassembled WGS sequence"/>
</dbReference>
<evidence type="ECO:0000256" key="8">
    <source>
        <dbReference type="ARBA" id="ARBA00035156"/>
    </source>
</evidence>
<organism evidence="14 15">
    <name type="scientific">Chara braunii</name>
    <name type="common">Braun's stonewort</name>
    <dbReference type="NCBI Taxonomy" id="69332"/>
    <lineage>
        <taxon>Eukaryota</taxon>
        <taxon>Viridiplantae</taxon>
        <taxon>Streptophyta</taxon>
        <taxon>Charophyceae</taxon>
        <taxon>Charales</taxon>
        <taxon>Characeae</taxon>
        <taxon>Chara</taxon>
    </lineage>
</organism>
<evidence type="ECO:0000256" key="11">
    <source>
        <dbReference type="RuleBase" id="RU003823"/>
    </source>
</evidence>
<keyword evidence="5 10" id="KW-0689">Ribosomal protein</keyword>
<keyword evidence="6 10" id="KW-0687">Ribonucleoprotein</keyword>
<dbReference type="GO" id="GO:0015935">
    <property type="term" value="C:small ribosomal subunit"/>
    <property type="evidence" value="ECO:0007669"/>
    <property type="project" value="InterPro"/>
</dbReference>
<comment type="caution">
    <text evidence="14">The sequence shown here is derived from an EMBL/GenBank/DDBJ whole genome shotgun (WGS) entry which is preliminary data.</text>
</comment>
<dbReference type="GO" id="GO:0003729">
    <property type="term" value="F:mRNA binding"/>
    <property type="evidence" value="ECO:0007669"/>
    <property type="project" value="EnsemblPlants"/>
</dbReference>
<dbReference type="NCBIfam" id="TIGR01021">
    <property type="entry name" value="rpsE_bact"/>
    <property type="match status" value="1"/>
</dbReference>
<dbReference type="AlphaFoldDB" id="A0A388M6I8"/>